<reference evidence="1" key="2">
    <citation type="journal article" date="2015" name="Data Brief">
        <title>Shoot transcriptome of the giant reed, Arundo donax.</title>
        <authorList>
            <person name="Barrero R.A."/>
            <person name="Guerrero F.D."/>
            <person name="Moolhuijzen P."/>
            <person name="Goolsby J.A."/>
            <person name="Tidwell J."/>
            <person name="Bellgard S.E."/>
            <person name="Bellgard M.I."/>
        </authorList>
    </citation>
    <scope>NUCLEOTIDE SEQUENCE</scope>
    <source>
        <tissue evidence="1">Shoot tissue taken approximately 20 cm above the soil surface</tissue>
    </source>
</reference>
<name>A0A0A8Z9K5_ARUDO</name>
<organism evidence="1">
    <name type="scientific">Arundo donax</name>
    <name type="common">Giant reed</name>
    <name type="synonym">Donax arundinaceus</name>
    <dbReference type="NCBI Taxonomy" id="35708"/>
    <lineage>
        <taxon>Eukaryota</taxon>
        <taxon>Viridiplantae</taxon>
        <taxon>Streptophyta</taxon>
        <taxon>Embryophyta</taxon>
        <taxon>Tracheophyta</taxon>
        <taxon>Spermatophyta</taxon>
        <taxon>Magnoliopsida</taxon>
        <taxon>Liliopsida</taxon>
        <taxon>Poales</taxon>
        <taxon>Poaceae</taxon>
        <taxon>PACMAD clade</taxon>
        <taxon>Arundinoideae</taxon>
        <taxon>Arundineae</taxon>
        <taxon>Arundo</taxon>
    </lineage>
</organism>
<protein>
    <submittedName>
        <fullName evidence="1">Uncharacterized protein</fullName>
    </submittedName>
</protein>
<evidence type="ECO:0000313" key="1">
    <source>
        <dbReference type="EMBL" id="JAD31532.1"/>
    </source>
</evidence>
<reference evidence="1" key="1">
    <citation type="submission" date="2014-09" db="EMBL/GenBank/DDBJ databases">
        <authorList>
            <person name="Magalhaes I.L.F."/>
            <person name="Oliveira U."/>
            <person name="Santos F.R."/>
            <person name="Vidigal T.H.D.A."/>
            <person name="Brescovit A.D."/>
            <person name="Santos A.J."/>
        </authorList>
    </citation>
    <scope>NUCLEOTIDE SEQUENCE</scope>
    <source>
        <tissue evidence="1">Shoot tissue taken approximately 20 cm above the soil surface</tissue>
    </source>
</reference>
<proteinExistence type="predicted"/>
<accession>A0A0A8Z9K5</accession>
<dbReference type="EMBL" id="GBRH01266363">
    <property type="protein sequence ID" value="JAD31532.1"/>
    <property type="molecule type" value="Transcribed_RNA"/>
</dbReference>
<sequence>MMASLHLTASSCRPRKAFLHGTCPLQLPHPSMVQGPPAATGVELDGSW</sequence>
<dbReference type="AlphaFoldDB" id="A0A0A8Z9K5"/>